<evidence type="ECO:0000313" key="1">
    <source>
        <dbReference type="EMBL" id="GBM06489.1"/>
    </source>
</evidence>
<reference evidence="1 2" key="1">
    <citation type="journal article" date="2019" name="Sci. Rep.">
        <title>Orb-weaving spider Araneus ventricosus genome elucidates the spidroin gene catalogue.</title>
        <authorList>
            <person name="Kono N."/>
            <person name="Nakamura H."/>
            <person name="Ohtoshi R."/>
            <person name="Moran D.A.P."/>
            <person name="Shinohara A."/>
            <person name="Yoshida Y."/>
            <person name="Fujiwara M."/>
            <person name="Mori M."/>
            <person name="Tomita M."/>
            <person name="Arakawa K."/>
        </authorList>
    </citation>
    <scope>NUCLEOTIDE SEQUENCE [LARGE SCALE GENOMIC DNA]</scope>
</reference>
<organism evidence="1 2">
    <name type="scientific">Araneus ventricosus</name>
    <name type="common">Orbweaver spider</name>
    <name type="synonym">Epeira ventricosa</name>
    <dbReference type="NCBI Taxonomy" id="182803"/>
    <lineage>
        <taxon>Eukaryota</taxon>
        <taxon>Metazoa</taxon>
        <taxon>Ecdysozoa</taxon>
        <taxon>Arthropoda</taxon>
        <taxon>Chelicerata</taxon>
        <taxon>Arachnida</taxon>
        <taxon>Araneae</taxon>
        <taxon>Araneomorphae</taxon>
        <taxon>Entelegynae</taxon>
        <taxon>Araneoidea</taxon>
        <taxon>Araneidae</taxon>
        <taxon>Araneus</taxon>
    </lineage>
</organism>
<comment type="caution">
    <text evidence="1">The sequence shown here is derived from an EMBL/GenBank/DDBJ whole genome shotgun (WGS) entry which is preliminary data.</text>
</comment>
<dbReference type="EMBL" id="BGPR01000229">
    <property type="protein sequence ID" value="GBM06489.1"/>
    <property type="molecule type" value="Genomic_DNA"/>
</dbReference>
<proteinExistence type="predicted"/>
<accession>A0A4Y2CQT6</accession>
<feature type="non-terminal residue" evidence="1">
    <location>
        <position position="1"/>
    </location>
</feature>
<protein>
    <submittedName>
        <fullName evidence="1">Uncharacterized protein</fullName>
    </submittedName>
</protein>
<name>A0A4Y2CQT6_ARAVE</name>
<sequence>LTTKESASYNLTDYDWLDPVLAG</sequence>
<dbReference type="Proteomes" id="UP000499080">
    <property type="component" value="Unassembled WGS sequence"/>
</dbReference>
<gene>
    <name evidence="1" type="ORF">AVEN_58328-2_1</name>
</gene>
<keyword evidence="2" id="KW-1185">Reference proteome</keyword>
<dbReference type="AlphaFoldDB" id="A0A4Y2CQT6"/>
<evidence type="ECO:0000313" key="2">
    <source>
        <dbReference type="Proteomes" id="UP000499080"/>
    </source>
</evidence>